<dbReference type="RefSeq" id="WP_019690830.1">
    <property type="nucleotide sequence ID" value="NZ_AFOY02000015.1"/>
</dbReference>
<dbReference type="GO" id="GO:0004519">
    <property type="term" value="F:endonuclease activity"/>
    <property type="evidence" value="ECO:0007669"/>
    <property type="project" value="UniProtKB-UniRule"/>
</dbReference>
<keyword evidence="4 9" id="KW-0479">Metal-binding</keyword>
<protein>
    <recommendedName>
        <fullName evidence="10">Endonuclease</fullName>
        <ecNumber evidence="10">3.1.30.-</ecNumber>
    </recommendedName>
</protein>
<dbReference type="InterPro" id="IPR040255">
    <property type="entry name" value="Non-specific_endonuclease"/>
</dbReference>
<dbReference type="PANTHER" id="PTHR13966:SF5">
    <property type="entry name" value="ENDONUCLEASE G, MITOCHONDRIAL"/>
    <property type="match status" value="1"/>
</dbReference>
<evidence type="ECO:0000256" key="6">
    <source>
        <dbReference type="ARBA" id="ARBA00022801"/>
    </source>
</evidence>
<dbReference type="Pfam" id="PF01223">
    <property type="entry name" value="Endonuclease_NS"/>
    <property type="match status" value="1"/>
</dbReference>
<keyword evidence="6 10" id="KW-0378">Hydrolase</keyword>
<comment type="cofactor">
    <cofactor evidence="1 10">
        <name>Mg(2+)</name>
        <dbReference type="ChEBI" id="CHEBI:18420"/>
    </cofactor>
</comment>
<dbReference type="CDD" id="cd00091">
    <property type="entry name" value="NUC"/>
    <property type="match status" value="1"/>
</dbReference>
<feature type="domain" description="DNA/RNA non-specific endonuclease/pyrophosphatase/phosphodiesterase" evidence="14">
    <location>
        <begin position="92"/>
        <end position="285"/>
    </location>
</feature>
<dbReference type="InterPro" id="IPR020821">
    <property type="entry name" value="ENPP1-3/EXOG-like_nuc-like"/>
</dbReference>
<dbReference type="OrthoDB" id="9811262at2"/>
<dbReference type="GO" id="GO:0046872">
    <property type="term" value="F:metal ion binding"/>
    <property type="evidence" value="ECO:0007669"/>
    <property type="project" value="UniProtKB-KW"/>
</dbReference>
<sequence>MNLRKMAVGLSALVLFSTGTAEARNLLDFLKPPSQHEEQGHRSGSISQNAAIDLYSSKQQQASFDGCADLFPAARPISMASVPATMKPLALCSDNFAVLYSQTSKTPLVVVERLNSAQLADAKGEERTNQFYPDPRIPKDGRAELSDYRGQHPAVDRGHQSPAADAPNPHAMAQSFALSNMVPQDPTNNRKIWSKVESDVRKFAKRADGNVFVFTGPLFDAGHTTIGDNKVWVPDRLFKLVYDASSKRAWAYVLPNAQTRIEKPVDYETFVKITGLNLLGNLPVSGSVVRS</sequence>
<dbReference type="AlphaFoldDB" id="A0A010SIS6"/>
<comment type="similarity">
    <text evidence="2 10">Belongs to the DNA/RNA non-specific endonuclease family.</text>
</comment>
<dbReference type="EC" id="3.1.30.-" evidence="10"/>
<keyword evidence="12" id="KW-0732">Signal</keyword>
<evidence type="ECO:0000256" key="8">
    <source>
        <dbReference type="PIRSR" id="PIRSR640255-1"/>
    </source>
</evidence>
<accession>A0A010SIS6</accession>
<evidence type="ECO:0000256" key="2">
    <source>
        <dbReference type="ARBA" id="ARBA00010052"/>
    </source>
</evidence>
<dbReference type="InterPro" id="IPR044929">
    <property type="entry name" value="DNA/RNA_non-sp_Endonuclease_sf"/>
</dbReference>
<name>A0A010SIS6_PSEFL</name>
<feature type="signal peptide" evidence="12">
    <location>
        <begin position="1"/>
        <end position="23"/>
    </location>
</feature>
<dbReference type="GO" id="GO:0003676">
    <property type="term" value="F:nucleic acid binding"/>
    <property type="evidence" value="ECO:0007669"/>
    <property type="project" value="InterPro"/>
</dbReference>
<keyword evidence="3 10" id="KW-0540">Nuclease</keyword>
<evidence type="ECO:0000313" key="15">
    <source>
        <dbReference type="EMBL" id="EXF92955.1"/>
    </source>
</evidence>
<organism evidence="15 16">
    <name type="scientific">Pseudomonas fluorescens HK44</name>
    <dbReference type="NCBI Taxonomy" id="1042209"/>
    <lineage>
        <taxon>Bacteria</taxon>
        <taxon>Pseudomonadati</taxon>
        <taxon>Pseudomonadota</taxon>
        <taxon>Gammaproteobacteria</taxon>
        <taxon>Pseudomonadales</taxon>
        <taxon>Pseudomonadaceae</taxon>
        <taxon>Pseudomonas</taxon>
    </lineage>
</organism>
<comment type="caution">
    <text evidence="15">The sequence shown here is derived from an EMBL/GenBank/DDBJ whole genome shotgun (WGS) entry which is preliminary data.</text>
</comment>
<evidence type="ECO:0000259" key="13">
    <source>
        <dbReference type="SMART" id="SM00477"/>
    </source>
</evidence>
<feature type="region of interest" description="Disordered" evidence="11">
    <location>
        <begin position="122"/>
        <end position="144"/>
    </location>
</feature>
<dbReference type="PROSITE" id="PS01070">
    <property type="entry name" value="NUCLEASE_NON_SPEC"/>
    <property type="match status" value="1"/>
</dbReference>
<dbReference type="InterPro" id="IPR001604">
    <property type="entry name" value="Endo_G_ENPP1-like_dom"/>
</dbReference>
<dbReference type="InterPro" id="IPR044925">
    <property type="entry name" value="His-Me_finger_sf"/>
</dbReference>
<proteinExistence type="inferred from homology"/>
<feature type="domain" description="ENPP1-3/EXOG-like endonuclease/phosphodiesterase" evidence="13">
    <location>
        <begin position="93"/>
        <end position="285"/>
    </location>
</feature>
<evidence type="ECO:0000256" key="7">
    <source>
        <dbReference type="ARBA" id="ARBA00022842"/>
    </source>
</evidence>
<dbReference type="Proteomes" id="UP000022611">
    <property type="component" value="Unassembled WGS sequence"/>
</dbReference>
<dbReference type="eggNOG" id="COG1864">
    <property type="taxonomic scope" value="Bacteria"/>
</dbReference>
<dbReference type="PANTHER" id="PTHR13966">
    <property type="entry name" value="ENDONUCLEASE RELATED"/>
    <property type="match status" value="1"/>
</dbReference>
<evidence type="ECO:0000313" key="16">
    <source>
        <dbReference type="Proteomes" id="UP000022611"/>
    </source>
</evidence>
<evidence type="ECO:0000256" key="9">
    <source>
        <dbReference type="PIRSR" id="PIRSR640255-2"/>
    </source>
</evidence>
<evidence type="ECO:0000256" key="4">
    <source>
        <dbReference type="ARBA" id="ARBA00022723"/>
    </source>
</evidence>
<feature type="active site" description="Proton acceptor" evidence="8">
    <location>
        <position position="159"/>
    </location>
</feature>
<dbReference type="SMART" id="SM00892">
    <property type="entry name" value="Endonuclease_NS"/>
    <property type="match status" value="1"/>
</dbReference>
<feature type="chain" id="PRO_5001457812" description="Endonuclease" evidence="12">
    <location>
        <begin position="24"/>
        <end position="291"/>
    </location>
</feature>
<gene>
    <name evidence="15" type="ORF">HK44_004430</name>
</gene>
<dbReference type="Gene3D" id="3.40.570.10">
    <property type="entry name" value="Extracellular Endonuclease, subunit A"/>
    <property type="match status" value="1"/>
</dbReference>
<evidence type="ECO:0000259" key="14">
    <source>
        <dbReference type="SMART" id="SM00892"/>
    </source>
</evidence>
<feature type="binding site" evidence="9">
    <location>
        <position position="189"/>
    </location>
    <ligand>
        <name>Mg(2+)</name>
        <dbReference type="ChEBI" id="CHEBI:18420"/>
        <note>catalytic</note>
    </ligand>
</feature>
<keyword evidence="5 10" id="KW-0255">Endonuclease</keyword>
<evidence type="ECO:0000256" key="10">
    <source>
        <dbReference type="RuleBase" id="RU366055"/>
    </source>
</evidence>
<evidence type="ECO:0000256" key="11">
    <source>
        <dbReference type="SAM" id="MobiDB-lite"/>
    </source>
</evidence>
<dbReference type="PATRIC" id="fig|1042209.11.peg.3243"/>
<evidence type="ECO:0000256" key="3">
    <source>
        <dbReference type="ARBA" id="ARBA00022722"/>
    </source>
</evidence>
<dbReference type="HOGENOM" id="CLU_055174_1_1_6"/>
<keyword evidence="7" id="KW-0460">Magnesium</keyword>
<dbReference type="EMBL" id="AFOY02000015">
    <property type="protein sequence ID" value="EXF92955.1"/>
    <property type="molecule type" value="Genomic_DNA"/>
</dbReference>
<dbReference type="GO" id="GO:0016787">
    <property type="term" value="F:hydrolase activity"/>
    <property type="evidence" value="ECO:0007669"/>
    <property type="project" value="UniProtKB-KW"/>
</dbReference>
<evidence type="ECO:0000256" key="12">
    <source>
        <dbReference type="SAM" id="SignalP"/>
    </source>
</evidence>
<evidence type="ECO:0000256" key="1">
    <source>
        <dbReference type="ARBA" id="ARBA00001946"/>
    </source>
</evidence>
<dbReference type="SUPFAM" id="SSF54060">
    <property type="entry name" value="His-Me finger endonucleases"/>
    <property type="match status" value="1"/>
</dbReference>
<dbReference type="InterPro" id="IPR018524">
    <property type="entry name" value="DNA/RNA_endonuclease_AS"/>
</dbReference>
<dbReference type="SMART" id="SM00477">
    <property type="entry name" value="NUC"/>
    <property type="match status" value="1"/>
</dbReference>
<evidence type="ECO:0000256" key="5">
    <source>
        <dbReference type="ARBA" id="ARBA00022759"/>
    </source>
</evidence>
<reference evidence="15 16" key="1">
    <citation type="journal article" date="2011" name="J. Bacteriol.">
        <title>Draft genome sequence of the polycyclic aromatic hydrocarbon-degrading, genetically engineered bioluminescent bioreporter Pseudomonas fluorescens HK44.</title>
        <authorList>
            <person name="Chauhan A."/>
            <person name="Layton A.C."/>
            <person name="Williams D.E."/>
            <person name="Smartt A.E."/>
            <person name="Ripp S."/>
            <person name="Karpinets T.V."/>
            <person name="Brown S.D."/>
            <person name="Sayler G.S."/>
        </authorList>
    </citation>
    <scope>NUCLEOTIDE SEQUENCE [LARGE SCALE GENOMIC DNA]</scope>
    <source>
        <strain evidence="15 16">HK44</strain>
    </source>
</reference>